<keyword evidence="1" id="KW-1185">Reference proteome</keyword>
<dbReference type="Proteomes" id="UP001652661">
    <property type="component" value="Chromosome 3R"/>
</dbReference>
<sequence>MSNQLPCLFFLLLITILLLLFGGYYTYKYKKINILASCYHMGGKCLELENCEDHQSKLLTTCVNKRKVCCVKETEDKHLEYSEEYGEVP</sequence>
<evidence type="ECO:0000313" key="1">
    <source>
        <dbReference type="Proteomes" id="UP001652661"/>
    </source>
</evidence>
<proteinExistence type="predicted"/>
<dbReference type="GeneID" id="108081769"/>
<reference evidence="2" key="1">
    <citation type="submission" date="2025-08" db="UniProtKB">
        <authorList>
            <consortium name="RefSeq"/>
        </authorList>
    </citation>
    <scope>IDENTIFICATION</scope>
    <source>
        <strain evidence="2">14028-0561.14</strain>
        <tissue evidence="2">Whole fly</tissue>
    </source>
</reference>
<accession>A0A6P4IV65</accession>
<protein>
    <recommendedName>
        <fullName evidence="3">Beta-defensin</fullName>
    </recommendedName>
</protein>
<evidence type="ECO:0008006" key="3">
    <source>
        <dbReference type="Google" id="ProtNLM"/>
    </source>
</evidence>
<gene>
    <name evidence="2" type="primary">LOC108081769</name>
</gene>
<organism evidence="1 2">
    <name type="scientific">Drosophila kikkawai</name>
    <name type="common">Fruit fly</name>
    <dbReference type="NCBI Taxonomy" id="30033"/>
    <lineage>
        <taxon>Eukaryota</taxon>
        <taxon>Metazoa</taxon>
        <taxon>Ecdysozoa</taxon>
        <taxon>Arthropoda</taxon>
        <taxon>Hexapoda</taxon>
        <taxon>Insecta</taxon>
        <taxon>Pterygota</taxon>
        <taxon>Neoptera</taxon>
        <taxon>Endopterygota</taxon>
        <taxon>Diptera</taxon>
        <taxon>Brachycera</taxon>
        <taxon>Muscomorpha</taxon>
        <taxon>Ephydroidea</taxon>
        <taxon>Drosophilidae</taxon>
        <taxon>Drosophila</taxon>
        <taxon>Sophophora</taxon>
    </lineage>
</organism>
<dbReference type="OrthoDB" id="7832965at2759"/>
<dbReference type="AlphaFoldDB" id="A0A6P4IV65"/>
<name>A0A6P4IV65_DROKI</name>
<evidence type="ECO:0000313" key="2">
    <source>
        <dbReference type="RefSeq" id="XP_017032460.1"/>
    </source>
</evidence>
<dbReference type="RefSeq" id="XP_017032460.1">
    <property type="nucleotide sequence ID" value="XM_017176971.3"/>
</dbReference>